<accession>K0R1U5</accession>
<sequence length="187" mass="21563">MEQIASSESANNHPVNLEKFYSAYSEFADVKIIVIHRSFVETVASHHRWDGGVENHSNVLRGFMLLLRQFLDRHSTDEDTGRPAWTMVCIEKIKAKYYNGDKRQTNDARALILQYLAEYLDWPKHFCLGCFNSWIESPKKHVSIIGEDGVNFLLEHMKKMSEVMNDIDVRAQLTENNNIYSSGGHLT</sequence>
<reference evidence="1 2" key="1">
    <citation type="journal article" date="2012" name="Genome Biol.">
        <title>Genome and low-iron response of an oceanic diatom adapted to chronic iron limitation.</title>
        <authorList>
            <person name="Lommer M."/>
            <person name="Specht M."/>
            <person name="Roy A.S."/>
            <person name="Kraemer L."/>
            <person name="Andreson R."/>
            <person name="Gutowska M.A."/>
            <person name="Wolf J."/>
            <person name="Bergner S.V."/>
            <person name="Schilhabel M.B."/>
            <person name="Klostermeier U.C."/>
            <person name="Beiko R.G."/>
            <person name="Rosenstiel P."/>
            <person name="Hippler M."/>
            <person name="Laroche J."/>
        </authorList>
    </citation>
    <scope>NUCLEOTIDE SEQUENCE [LARGE SCALE GENOMIC DNA]</scope>
    <source>
        <strain evidence="1 2">CCMP1005</strain>
    </source>
</reference>
<name>K0R1U5_THAOC</name>
<dbReference type="Proteomes" id="UP000266841">
    <property type="component" value="Unassembled WGS sequence"/>
</dbReference>
<gene>
    <name evidence="1" type="ORF">THAOC_36462</name>
</gene>
<dbReference type="AlphaFoldDB" id="K0R1U5"/>
<protein>
    <submittedName>
        <fullName evidence="1">Uncharacterized protein</fullName>
    </submittedName>
</protein>
<organism evidence="1 2">
    <name type="scientific">Thalassiosira oceanica</name>
    <name type="common">Marine diatom</name>
    <dbReference type="NCBI Taxonomy" id="159749"/>
    <lineage>
        <taxon>Eukaryota</taxon>
        <taxon>Sar</taxon>
        <taxon>Stramenopiles</taxon>
        <taxon>Ochrophyta</taxon>
        <taxon>Bacillariophyta</taxon>
        <taxon>Coscinodiscophyceae</taxon>
        <taxon>Thalassiosirophycidae</taxon>
        <taxon>Thalassiosirales</taxon>
        <taxon>Thalassiosiraceae</taxon>
        <taxon>Thalassiosira</taxon>
    </lineage>
</organism>
<dbReference type="EMBL" id="AGNL01049006">
    <property type="protein sequence ID" value="EJK44954.1"/>
    <property type="molecule type" value="Genomic_DNA"/>
</dbReference>
<keyword evidence="2" id="KW-1185">Reference proteome</keyword>
<proteinExistence type="predicted"/>
<dbReference type="eggNOG" id="ENOG502TD6P">
    <property type="taxonomic scope" value="Eukaryota"/>
</dbReference>
<comment type="caution">
    <text evidence="1">The sequence shown here is derived from an EMBL/GenBank/DDBJ whole genome shotgun (WGS) entry which is preliminary data.</text>
</comment>
<evidence type="ECO:0000313" key="1">
    <source>
        <dbReference type="EMBL" id="EJK44954.1"/>
    </source>
</evidence>
<evidence type="ECO:0000313" key="2">
    <source>
        <dbReference type="Proteomes" id="UP000266841"/>
    </source>
</evidence>